<name>A0A2P2P2M8_RHIMU</name>
<dbReference type="AlphaFoldDB" id="A0A2P2P2M8"/>
<evidence type="ECO:0000313" key="1">
    <source>
        <dbReference type="EMBL" id="MBX49056.1"/>
    </source>
</evidence>
<organism evidence="1">
    <name type="scientific">Rhizophora mucronata</name>
    <name type="common">Asiatic mangrove</name>
    <dbReference type="NCBI Taxonomy" id="61149"/>
    <lineage>
        <taxon>Eukaryota</taxon>
        <taxon>Viridiplantae</taxon>
        <taxon>Streptophyta</taxon>
        <taxon>Embryophyta</taxon>
        <taxon>Tracheophyta</taxon>
        <taxon>Spermatophyta</taxon>
        <taxon>Magnoliopsida</taxon>
        <taxon>eudicotyledons</taxon>
        <taxon>Gunneridae</taxon>
        <taxon>Pentapetalae</taxon>
        <taxon>rosids</taxon>
        <taxon>fabids</taxon>
        <taxon>Malpighiales</taxon>
        <taxon>Rhizophoraceae</taxon>
        <taxon>Rhizophora</taxon>
    </lineage>
</organism>
<dbReference type="EMBL" id="GGEC01068572">
    <property type="protein sequence ID" value="MBX49056.1"/>
    <property type="molecule type" value="Transcribed_RNA"/>
</dbReference>
<sequence>MCFHALHCWLSGSYVCKVHWYLELEFSKNEMTGFIRIFDFPFIFGVHELDRMISL</sequence>
<accession>A0A2P2P2M8</accession>
<reference evidence="1" key="1">
    <citation type="submission" date="2018-02" db="EMBL/GenBank/DDBJ databases">
        <title>Rhizophora mucronata_Transcriptome.</title>
        <authorList>
            <person name="Meera S.P."/>
            <person name="Sreeshan A."/>
            <person name="Augustine A."/>
        </authorList>
    </citation>
    <scope>NUCLEOTIDE SEQUENCE</scope>
    <source>
        <tissue evidence="1">Leaf</tissue>
    </source>
</reference>
<protein>
    <submittedName>
        <fullName evidence="1">Uncharacterized protein</fullName>
    </submittedName>
</protein>
<proteinExistence type="predicted"/>